<organism evidence="2 3">
    <name type="scientific">Branchiostoma belcheri</name>
    <name type="common">Amphioxus</name>
    <dbReference type="NCBI Taxonomy" id="7741"/>
    <lineage>
        <taxon>Eukaryota</taxon>
        <taxon>Metazoa</taxon>
        <taxon>Chordata</taxon>
        <taxon>Cephalochordata</taxon>
        <taxon>Leptocardii</taxon>
        <taxon>Amphioxiformes</taxon>
        <taxon>Branchiostomatidae</taxon>
        <taxon>Branchiostoma</taxon>
    </lineage>
</organism>
<protein>
    <submittedName>
        <fullName evidence="3">Uncharacterized protein LOC109462143</fullName>
    </submittedName>
</protein>
<evidence type="ECO:0000256" key="1">
    <source>
        <dbReference type="SAM" id="MobiDB-lite"/>
    </source>
</evidence>
<dbReference type="Proteomes" id="UP000515135">
    <property type="component" value="Unplaced"/>
</dbReference>
<dbReference type="KEGG" id="bbel:109462143"/>
<reference evidence="3" key="1">
    <citation type="submission" date="2025-08" db="UniProtKB">
        <authorList>
            <consortium name="RefSeq"/>
        </authorList>
    </citation>
    <scope>IDENTIFICATION</scope>
    <source>
        <tissue evidence="3">Gonad</tissue>
    </source>
</reference>
<proteinExistence type="predicted"/>
<evidence type="ECO:0000313" key="2">
    <source>
        <dbReference type="Proteomes" id="UP000515135"/>
    </source>
</evidence>
<feature type="compositionally biased region" description="Polar residues" evidence="1">
    <location>
        <begin position="24"/>
        <end position="65"/>
    </location>
</feature>
<feature type="compositionally biased region" description="Polar residues" evidence="1">
    <location>
        <begin position="141"/>
        <end position="172"/>
    </location>
</feature>
<sequence length="172" mass="18885">MSQSIREENNPVYDTNHPEEPTSLGKNEQDNLPSDQNVLYIESTTAEPTRKSTCGQNSPSSQGQDSCRLEATYVAGNEVEHATTNEHYYMSDNNDIPTPGVADVYSVSDPIHAENSAMYTASGENDEDGNSTGNIEKEQQNTENAKQADSTVTMNFNSNRKANKSQPDTTQK</sequence>
<evidence type="ECO:0000313" key="3">
    <source>
        <dbReference type="RefSeq" id="XP_019614196.1"/>
    </source>
</evidence>
<feature type="region of interest" description="Disordered" evidence="1">
    <location>
        <begin position="1"/>
        <end position="69"/>
    </location>
</feature>
<keyword evidence="2" id="KW-1185">Reference proteome</keyword>
<name>A0A6P4YBK7_BRABE</name>
<dbReference type="OrthoDB" id="10221035at2759"/>
<dbReference type="RefSeq" id="XP_019614196.1">
    <property type="nucleotide sequence ID" value="XM_019758637.1"/>
</dbReference>
<dbReference type="AlphaFoldDB" id="A0A6P4YBK7"/>
<feature type="region of interest" description="Disordered" evidence="1">
    <location>
        <begin position="115"/>
        <end position="172"/>
    </location>
</feature>
<accession>A0A6P4YBK7</accession>
<dbReference type="GeneID" id="109462143"/>
<gene>
    <name evidence="3" type="primary">LOC109462143</name>
</gene>